<evidence type="ECO:0000256" key="3">
    <source>
        <dbReference type="ARBA" id="ARBA00022679"/>
    </source>
</evidence>
<dbReference type="Pfam" id="PF00551">
    <property type="entry name" value="Formyl_trans_N"/>
    <property type="match status" value="1"/>
</dbReference>
<gene>
    <name evidence="6" type="ORF">PITCH_A1580018</name>
</gene>
<evidence type="ECO:0000256" key="4">
    <source>
        <dbReference type="ARBA" id="ARBA00022755"/>
    </source>
</evidence>
<dbReference type="AlphaFoldDB" id="A0A445MTT8"/>
<proteinExistence type="predicted"/>
<dbReference type="GO" id="GO:0006189">
    <property type="term" value="P:'de novo' IMP biosynthetic process"/>
    <property type="evidence" value="ECO:0007669"/>
    <property type="project" value="TreeGrafter"/>
</dbReference>
<accession>A0A445MTT8</accession>
<dbReference type="InterPro" id="IPR036477">
    <property type="entry name" value="Formyl_transf_N_sf"/>
</dbReference>
<dbReference type="InterPro" id="IPR002376">
    <property type="entry name" value="Formyl_transf_N"/>
</dbReference>
<keyword evidence="4" id="KW-0658">Purine biosynthesis</keyword>
<dbReference type="GO" id="GO:0005829">
    <property type="term" value="C:cytosol"/>
    <property type="evidence" value="ECO:0007669"/>
    <property type="project" value="TreeGrafter"/>
</dbReference>
<evidence type="ECO:0000259" key="5">
    <source>
        <dbReference type="Pfam" id="PF00551"/>
    </source>
</evidence>
<evidence type="ECO:0000256" key="1">
    <source>
        <dbReference type="ARBA" id="ARBA00005054"/>
    </source>
</evidence>
<evidence type="ECO:0000256" key="2">
    <source>
        <dbReference type="ARBA" id="ARBA00012254"/>
    </source>
</evidence>
<name>A0A445MTT8_9BACT</name>
<dbReference type="EMBL" id="OJIN01000066">
    <property type="protein sequence ID" value="SPD72863.1"/>
    <property type="molecule type" value="Genomic_DNA"/>
</dbReference>
<dbReference type="PANTHER" id="PTHR43369">
    <property type="entry name" value="PHOSPHORIBOSYLGLYCINAMIDE FORMYLTRANSFERASE"/>
    <property type="match status" value="1"/>
</dbReference>
<protein>
    <recommendedName>
        <fullName evidence="2">phosphoribosylglycinamide formyltransferase 1</fullName>
        <ecNumber evidence="2">2.1.2.2</ecNumber>
    </recommendedName>
</protein>
<feature type="domain" description="Formyl transferase N-terminal" evidence="5">
    <location>
        <begin position="17"/>
        <end position="207"/>
    </location>
</feature>
<dbReference type="GO" id="GO:0004644">
    <property type="term" value="F:phosphoribosylglycinamide formyltransferase activity"/>
    <property type="evidence" value="ECO:0007669"/>
    <property type="project" value="UniProtKB-EC"/>
</dbReference>
<organism evidence="6">
    <name type="scientific">uncultured Desulfobacterium sp</name>
    <dbReference type="NCBI Taxonomy" id="201089"/>
    <lineage>
        <taxon>Bacteria</taxon>
        <taxon>Pseudomonadati</taxon>
        <taxon>Thermodesulfobacteriota</taxon>
        <taxon>Desulfobacteria</taxon>
        <taxon>Desulfobacterales</taxon>
        <taxon>Desulfobacteriaceae</taxon>
        <taxon>Desulfobacterium</taxon>
        <taxon>environmental samples</taxon>
    </lineage>
</organism>
<dbReference type="SUPFAM" id="SSF53328">
    <property type="entry name" value="Formyltransferase"/>
    <property type="match status" value="1"/>
</dbReference>
<comment type="pathway">
    <text evidence="1">Purine metabolism; IMP biosynthesis via de novo pathway; N(2)-formyl-N(1)-(5-phospho-D-ribosyl)glycinamide from N(1)-(5-phospho-D-ribosyl)glycinamide (10-formyl THF route): step 1/1.</text>
</comment>
<keyword evidence="3 6" id="KW-0808">Transferase</keyword>
<dbReference type="PANTHER" id="PTHR43369:SF2">
    <property type="entry name" value="PHOSPHORIBOSYLGLYCINAMIDE FORMYLTRANSFERASE"/>
    <property type="match status" value="1"/>
</dbReference>
<reference evidence="6" key="1">
    <citation type="submission" date="2018-01" db="EMBL/GenBank/DDBJ databases">
        <authorList>
            <person name="Regsiter A."/>
            <person name="William W."/>
        </authorList>
    </citation>
    <scope>NUCLEOTIDE SEQUENCE</scope>
    <source>
        <strain evidence="6">TRIP AH-1</strain>
    </source>
</reference>
<dbReference type="EC" id="2.1.2.2" evidence="2"/>
<sequence>MTITPIFDPANSGGRPMRVAAFMSGSGTNIMKLLEHQKALASSEGSSPFEVIFIFSDRSDGMCSGEKIALDNGIPYFSYDIRAFHQQRSLKRSCLAPEGLEARRQYDAIAKRLIEAFEIDVIALGGYMSYITLNRCVNVHPADLSIVSAEGRRVYVGDNAVRDAILAGEKTLRASILWTDDGVDTGPLLMVSEPIPVETSQAPETLLQDRDRFQAMVDEHQGRLKEAGDWKIFPKTIEMIARGRFAIDEYGRVYVDGMDVPYGYRE</sequence>
<evidence type="ECO:0000313" key="6">
    <source>
        <dbReference type="EMBL" id="SPD72863.1"/>
    </source>
</evidence>
<dbReference type="Gene3D" id="3.40.50.170">
    <property type="entry name" value="Formyl transferase, N-terminal domain"/>
    <property type="match status" value="1"/>
</dbReference>